<sequence>MILIEVGAGQEVIRTLTDELAKQGVRNGAIVSMIGALEGCAISTMAADDYAKDIVTEYTEPMELTGTGEVRDGAVHIHVVLGRQGDEARAGHLHWGNVNNFFVNAYVIPM</sequence>
<dbReference type="GO" id="GO:0003677">
    <property type="term" value="F:DNA binding"/>
    <property type="evidence" value="ECO:0007669"/>
    <property type="project" value="UniProtKB-KW"/>
</dbReference>
<dbReference type="Pfam" id="PF03479">
    <property type="entry name" value="PCC"/>
    <property type="match status" value="1"/>
</dbReference>
<accession>A0A239PHD4</accession>
<dbReference type="EMBL" id="FZPH01000030">
    <property type="protein sequence ID" value="SNT66008.1"/>
    <property type="molecule type" value="Genomic_DNA"/>
</dbReference>
<dbReference type="OrthoDB" id="3383570at2"/>
<reference evidence="2 3" key="1">
    <citation type="submission" date="2017-06" db="EMBL/GenBank/DDBJ databases">
        <authorList>
            <person name="Kim H.J."/>
            <person name="Triplett B.A."/>
        </authorList>
    </citation>
    <scope>NUCLEOTIDE SEQUENCE [LARGE SCALE GENOMIC DNA]</scope>
    <source>
        <strain evidence="2 3">CGMCC 4.5593</strain>
    </source>
</reference>
<dbReference type="Proteomes" id="UP000198362">
    <property type="component" value="Unassembled WGS sequence"/>
</dbReference>
<keyword evidence="3" id="KW-1185">Reference proteome</keyword>
<evidence type="ECO:0000259" key="1">
    <source>
        <dbReference type="PROSITE" id="PS51742"/>
    </source>
</evidence>
<evidence type="ECO:0000313" key="3">
    <source>
        <dbReference type="Proteomes" id="UP000198362"/>
    </source>
</evidence>
<name>A0A239PHD4_9ACTN</name>
<dbReference type="AlphaFoldDB" id="A0A239PHD4"/>
<gene>
    <name evidence="2" type="ORF">SAMN05421812_13048</name>
</gene>
<protein>
    <submittedName>
        <fullName evidence="2">Predicted DNA-binding protein with PD1-like DNA-binding motif</fullName>
    </submittedName>
</protein>
<keyword evidence="2" id="KW-0238">DNA-binding</keyword>
<dbReference type="PROSITE" id="PS51742">
    <property type="entry name" value="PPC"/>
    <property type="match status" value="1"/>
</dbReference>
<dbReference type="InterPro" id="IPR005175">
    <property type="entry name" value="PPC_dom"/>
</dbReference>
<evidence type="ECO:0000313" key="2">
    <source>
        <dbReference type="EMBL" id="SNT66008.1"/>
    </source>
</evidence>
<organism evidence="2 3">
    <name type="scientific">Asanoa hainanensis</name>
    <dbReference type="NCBI Taxonomy" id="560556"/>
    <lineage>
        <taxon>Bacteria</taxon>
        <taxon>Bacillati</taxon>
        <taxon>Actinomycetota</taxon>
        <taxon>Actinomycetes</taxon>
        <taxon>Micromonosporales</taxon>
        <taxon>Micromonosporaceae</taxon>
        <taxon>Asanoa</taxon>
    </lineage>
</organism>
<dbReference type="Gene3D" id="3.30.1330.80">
    <property type="entry name" value="Hypothetical protein, similar to alpha- acetolactate decarboxylase, domain 2"/>
    <property type="match status" value="1"/>
</dbReference>
<proteinExistence type="predicted"/>
<dbReference type="SUPFAM" id="SSF117856">
    <property type="entry name" value="AF0104/ALDC/Ptd012-like"/>
    <property type="match status" value="1"/>
</dbReference>
<feature type="domain" description="PPC" evidence="1">
    <location>
        <begin position="1"/>
        <end position="110"/>
    </location>
</feature>
<dbReference type="RefSeq" id="WP_089255667.1">
    <property type="nucleotide sequence ID" value="NZ_FZPH01000030.1"/>
</dbReference>